<comment type="cofactor">
    <cofactor evidence="7">
        <name>Zn(2+)</name>
        <dbReference type="ChEBI" id="CHEBI:29105"/>
    </cofactor>
    <text evidence="7">Binds 1 zinc ion per subunit.</text>
</comment>
<name>A0A024UG80_9STRA</name>
<dbReference type="GO" id="GO:0007155">
    <property type="term" value="P:cell adhesion"/>
    <property type="evidence" value="ECO:0007669"/>
    <property type="project" value="InterPro"/>
</dbReference>
<dbReference type="InterPro" id="IPR001577">
    <property type="entry name" value="Peptidase_M8"/>
</dbReference>
<evidence type="ECO:0000256" key="2">
    <source>
        <dbReference type="ARBA" id="ARBA00022670"/>
    </source>
</evidence>
<feature type="binding site" evidence="7">
    <location>
        <position position="35"/>
    </location>
    <ligand>
        <name>Zn(2+)</name>
        <dbReference type="ChEBI" id="CHEBI:29105"/>
        <note>catalytic</note>
    </ligand>
</feature>
<evidence type="ECO:0000313" key="8">
    <source>
        <dbReference type="EMBL" id="ETW05215.1"/>
    </source>
</evidence>
<evidence type="ECO:0000256" key="7">
    <source>
        <dbReference type="PIRSR" id="PIRSR601577-2"/>
    </source>
</evidence>
<dbReference type="AlphaFoldDB" id="A0A024UG80"/>
<keyword evidence="6 7" id="KW-0482">Metalloprotease</keyword>
<evidence type="ECO:0000256" key="6">
    <source>
        <dbReference type="ARBA" id="ARBA00023049"/>
    </source>
</evidence>
<evidence type="ECO:0000256" key="4">
    <source>
        <dbReference type="ARBA" id="ARBA00022801"/>
    </source>
</evidence>
<dbReference type="GO" id="GO:0046872">
    <property type="term" value="F:metal ion binding"/>
    <property type="evidence" value="ECO:0007669"/>
    <property type="project" value="UniProtKB-KW"/>
</dbReference>
<dbReference type="GeneID" id="20081252"/>
<keyword evidence="4" id="KW-0378">Hydrolase</keyword>
<evidence type="ECO:0000256" key="3">
    <source>
        <dbReference type="ARBA" id="ARBA00022723"/>
    </source>
</evidence>
<dbReference type="GO" id="GO:0016020">
    <property type="term" value="C:membrane"/>
    <property type="evidence" value="ECO:0007669"/>
    <property type="project" value="InterPro"/>
</dbReference>
<dbReference type="eggNOG" id="KOG2556">
    <property type="taxonomic scope" value="Eukaryota"/>
</dbReference>
<accession>A0A024UG80</accession>
<dbReference type="PANTHER" id="PTHR10942">
    <property type="entry name" value="LEISHMANOLYSIN-LIKE PEPTIDASE"/>
    <property type="match status" value="1"/>
</dbReference>
<dbReference type="VEuPathDB" id="FungiDB:H310_04202"/>
<dbReference type="Pfam" id="PF01457">
    <property type="entry name" value="Peptidase_M8"/>
    <property type="match status" value="1"/>
</dbReference>
<organism evidence="8">
    <name type="scientific">Aphanomyces invadans</name>
    <dbReference type="NCBI Taxonomy" id="157072"/>
    <lineage>
        <taxon>Eukaryota</taxon>
        <taxon>Sar</taxon>
        <taxon>Stramenopiles</taxon>
        <taxon>Oomycota</taxon>
        <taxon>Saprolegniomycetes</taxon>
        <taxon>Saprolegniales</taxon>
        <taxon>Verrucalvaceae</taxon>
        <taxon>Aphanomyces</taxon>
    </lineage>
</organism>
<keyword evidence="5 7" id="KW-0862">Zinc</keyword>
<gene>
    <name evidence="8" type="ORF">H310_04202</name>
</gene>
<dbReference type="Gene3D" id="3.90.132.10">
    <property type="entry name" value="Leishmanolysin , domain 2"/>
    <property type="match status" value="1"/>
</dbReference>
<reference evidence="8" key="1">
    <citation type="submission" date="2013-12" db="EMBL/GenBank/DDBJ databases">
        <title>The Genome Sequence of Aphanomyces invadans NJM9701.</title>
        <authorList>
            <consortium name="The Broad Institute Genomics Platform"/>
            <person name="Russ C."/>
            <person name="Tyler B."/>
            <person name="van West P."/>
            <person name="Dieguez-Uribeondo J."/>
            <person name="Young S.K."/>
            <person name="Zeng Q."/>
            <person name="Gargeya S."/>
            <person name="Fitzgerald M."/>
            <person name="Abouelleil A."/>
            <person name="Alvarado L."/>
            <person name="Chapman S.B."/>
            <person name="Gainer-Dewar J."/>
            <person name="Goldberg J."/>
            <person name="Griggs A."/>
            <person name="Gujja S."/>
            <person name="Hansen M."/>
            <person name="Howarth C."/>
            <person name="Imamovic A."/>
            <person name="Ireland A."/>
            <person name="Larimer J."/>
            <person name="McCowan C."/>
            <person name="Murphy C."/>
            <person name="Pearson M."/>
            <person name="Poon T.W."/>
            <person name="Priest M."/>
            <person name="Roberts A."/>
            <person name="Saif S."/>
            <person name="Shea T."/>
            <person name="Sykes S."/>
            <person name="Wortman J."/>
            <person name="Nusbaum C."/>
            <person name="Birren B."/>
        </authorList>
    </citation>
    <scope>NUCLEOTIDE SEQUENCE [LARGE SCALE GENOMIC DNA]</scope>
    <source>
        <strain evidence="8">NJM9701</strain>
    </source>
</reference>
<dbReference type="RefSeq" id="XP_008866653.1">
    <property type="nucleotide sequence ID" value="XM_008868431.1"/>
</dbReference>
<dbReference type="GO" id="GO:0005737">
    <property type="term" value="C:cytoplasm"/>
    <property type="evidence" value="ECO:0007669"/>
    <property type="project" value="TreeGrafter"/>
</dbReference>
<sequence>MATPAVAAFTRAHFNCSSAVGAEIENNDGSCIGSHWYATLVSPNSVFTSVQPVGELTADSREERLFGPELMTPVVNYRNPTSALTLAFFEDTGWYQANFSVAAALMWGTIAGNATTGRVESIDADTYCSEDGEACAPNGLSRSWCFLKTDYEGSNIPPWYRYFSSPTTGGHSKFGDYCPVQDAYDRGDCLDQLNFEVIPHTEFTPFGEIYGQPNSRCTLSTLRLTDMFGYQYNARRAGCYPMTCSGETIQVSVQSVDGRVQTVQCTYNGEEVAVPGFTGSLKCPDPFVVCQLARCATPCGPKAMCVNGQCTPLVASSTAPSPIVTNLTTTLSLPPVVTTSPPRITTPAVVPASDMPRNTTSANGNNTIMTTLSPATTSKRSQTASPLVVSLLVWSVAAVCIPIA</sequence>
<dbReference type="PANTHER" id="PTHR10942:SF0">
    <property type="entry name" value="LEISHMANOLYSIN-LIKE PEPTIDASE"/>
    <property type="match status" value="1"/>
</dbReference>
<dbReference type="SUPFAM" id="SSF55486">
    <property type="entry name" value="Metalloproteases ('zincins'), catalytic domain"/>
    <property type="match status" value="1"/>
</dbReference>
<comment type="similarity">
    <text evidence="1">Belongs to the peptidase M8 family.</text>
</comment>
<keyword evidence="2" id="KW-0645">Protease</keyword>
<proteinExistence type="inferred from homology"/>
<dbReference type="EMBL" id="KI913957">
    <property type="protein sequence ID" value="ETW05215.1"/>
    <property type="molecule type" value="Genomic_DNA"/>
</dbReference>
<protein>
    <recommendedName>
        <fullName evidence="9">Leishmanolysin-like peptidase</fullName>
    </recommendedName>
</protein>
<evidence type="ECO:0000256" key="5">
    <source>
        <dbReference type="ARBA" id="ARBA00022833"/>
    </source>
</evidence>
<dbReference type="OrthoDB" id="527990at2759"/>
<evidence type="ECO:0008006" key="9">
    <source>
        <dbReference type="Google" id="ProtNLM"/>
    </source>
</evidence>
<dbReference type="Gene3D" id="2.10.55.10">
    <property type="entry name" value="Leishmanolysin domain 3"/>
    <property type="match status" value="1"/>
</dbReference>
<dbReference type="STRING" id="157072.A0A024UG80"/>
<evidence type="ECO:0000256" key="1">
    <source>
        <dbReference type="ARBA" id="ARBA00005860"/>
    </source>
</evidence>
<dbReference type="GO" id="GO:0006508">
    <property type="term" value="P:proteolysis"/>
    <property type="evidence" value="ECO:0007669"/>
    <property type="project" value="UniProtKB-KW"/>
</dbReference>
<keyword evidence="3 7" id="KW-0479">Metal-binding</keyword>
<dbReference type="GO" id="GO:0004222">
    <property type="term" value="F:metalloendopeptidase activity"/>
    <property type="evidence" value="ECO:0007669"/>
    <property type="project" value="InterPro"/>
</dbReference>